<proteinExistence type="predicted"/>
<dbReference type="EMBL" id="HACA01009653">
    <property type="protein sequence ID" value="CDW27014.1"/>
    <property type="molecule type" value="Transcribed_RNA"/>
</dbReference>
<organism evidence="1">
    <name type="scientific">Lepeophtheirus salmonis</name>
    <name type="common">Salmon louse</name>
    <name type="synonym">Caligus salmonis</name>
    <dbReference type="NCBI Taxonomy" id="72036"/>
    <lineage>
        <taxon>Eukaryota</taxon>
        <taxon>Metazoa</taxon>
        <taxon>Ecdysozoa</taxon>
        <taxon>Arthropoda</taxon>
        <taxon>Crustacea</taxon>
        <taxon>Multicrustacea</taxon>
        <taxon>Hexanauplia</taxon>
        <taxon>Copepoda</taxon>
        <taxon>Siphonostomatoida</taxon>
        <taxon>Caligidae</taxon>
        <taxon>Lepeophtheirus</taxon>
    </lineage>
</organism>
<evidence type="ECO:0000313" key="1">
    <source>
        <dbReference type="EMBL" id="CDW27014.1"/>
    </source>
</evidence>
<reference evidence="1" key="1">
    <citation type="submission" date="2014-05" db="EMBL/GenBank/DDBJ databases">
        <authorList>
            <person name="Chronopoulou M."/>
        </authorList>
    </citation>
    <scope>NUCLEOTIDE SEQUENCE</scope>
    <source>
        <tissue evidence="1">Whole organism</tissue>
    </source>
</reference>
<accession>A0A0K2TM67</accession>
<protein>
    <submittedName>
        <fullName evidence="1">Uncharacterized protein</fullName>
    </submittedName>
</protein>
<name>A0A0K2TM67_LEPSM</name>
<sequence>MYLKVVGSDGKKMDPFFFNPNEKIRAEAYYKILRWENLALPES</sequence>
<dbReference type="AlphaFoldDB" id="A0A0K2TM67"/>